<feature type="compositionally biased region" description="Low complexity" evidence="1">
    <location>
        <begin position="722"/>
        <end position="731"/>
    </location>
</feature>
<dbReference type="Gene3D" id="2.30.30.490">
    <property type="match status" value="1"/>
</dbReference>
<feature type="non-terminal residue" evidence="2">
    <location>
        <position position="903"/>
    </location>
</feature>
<feature type="region of interest" description="Disordered" evidence="1">
    <location>
        <begin position="363"/>
        <end position="405"/>
    </location>
</feature>
<feature type="region of interest" description="Disordered" evidence="1">
    <location>
        <begin position="274"/>
        <end position="317"/>
    </location>
</feature>
<reference evidence="2" key="1">
    <citation type="submission" date="2014-08" db="EMBL/GenBank/DDBJ databases">
        <authorList>
            <person name="Murali S."/>
            <person name="Richards S."/>
            <person name="Bandaranaike D."/>
            <person name="Bellair M."/>
            <person name="Blankenburg K."/>
            <person name="Chao H."/>
            <person name="Dinh H."/>
            <person name="Doddapaneni H."/>
            <person name="Dugan-Rocha S."/>
            <person name="Elkadiri S."/>
            <person name="Gnanaolivu R."/>
            <person name="Hughes D."/>
            <person name="Lee S."/>
            <person name="Li M."/>
            <person name="Ming W."/>
            <person name="Munidasa M."/>
            <person name="Muniz J."/>
            <person name="Nguyen L."/>
            <person name="Osuji N."/>
            <person name="Pu L.-L."/>
            <person name="Puazo M."/>
            <person name="Skinner E."/>
            <person name="Qu C."/>
            <person name="Quiroz J."/>
            <person name="Raj R."/>
            <person name="Weissenberger G."/>
            <person name="Xin Y."/>
            <person name="Zou X."/>
            <person name="Han Y."/>
            <person name="Worley K."/>
            <person name="Muzny D."/>
            <person name="Gibbs R."/>
        </authorList>
    </citation>
    <scope>NUCLEOTIDE SEQUENCE</scope>
    <source>
        <strain evidence="2">HAZT.00-mixed</strain>
        <tissue evidence="2">Whole organism</tissue>
    </source>
</reference>
<feature type="compositionally biased region" description="Basic and acidic residues" evidence="1">
    <location>
        <begin position="693"/>
        <end position="702"/>
    </location>
</feature>
<feature type="compositionally biased region" description="Polar residues" evidence="1">
    <location>
        <begin position="703"/>
        <end position="721"/>
    </location>
</feature>
<dbReference type="GO" id="GO:0003682">
    <property type="term" value="F:chromatin binding"/>
    <property type="evidence" value="ECO:0007669"/>
    <property type="project" value="TreeGrafter"/>
</dbReference>
<dbReference type="GO" id="GO:0045892">
    <property type="term" value="P:negative regulation of DNA-templated transcription"/>
    <property type="evidence" value="ECO:0007669"/>
    <property type="project" value="TreeGrafter"/>
</dbReference>
<protein>
    <submittedName>
        <fullName evidence="2">Uncharacterized protein</fullName>
    </submittedName>
</protein>
<feature type="compositionally biased region" description="Polar residues" evidence="1">
    <location>
        <begin position="119"/>
        <end position="166"/>
    </location>
</feature>
<feature type="compositionally biased region" description="Low complexity" evidence="1">
    <location>
        <begin position="94"/>
        <end position="118"/>
    </location>
</feature>
<sequence>MLNESVAGGCCGVRLEMGKNPGPGGPFASRPSPSQASHGPPSQLSKDAASKSRQPALKTAAMPTSKHLSSQLGSLKQGTAGVTAKNAELIDLECSPPSSCRRQQQSPDSSGSQEDSSPMLQVSSETQSLVSAKISSNNSKTSLRVSPHAKSSPQVPSINSTTSNPLLDSKDELAPTTAALRDASANIRTKKPPPPPEILSNQRLKPASDVYNSKMSATCNGVGANHRGNLKNSCDIRRSIASALPHLSASMIVKEVDSSAGSCSDKASDIEVIDRTQMSSEDIQATTSASSPLMSTSSRPLLGQDSRDSDSPCLPFPSDDATDLSVANDLLLLSQSDLQFSSNSSFLPASCSVSVSSTSIVEHDSQLSSSVDRPLSRSSSSSKVIHTSRTSLERSNSNSPNPRFGARHLLCQMVPAHSQSKNATARAKPLNISPGQKKLATHIKAEVTENNADNGCVAPNFTSTKRKVDLVPNDEAKSRNNLVTSQQSSTSSGSSPVRKRGRPPKIKDKPAHENESVVTVKNSTLSNNIRCDSKNVRAHGESSSPQSALIHQFKIKITEEKESAPQKLSPSKADSKDSKLDINNLDLKRSLQVKTESVTKIKSEKVSPNASYSGDFHCNKFPVNNYKLANGNLGSVNYFPEKDVDRLIEALGVENLSCGQSQIPSSCEQLNFVLSEHTKAQGGKFKPSAVKRSCADETKVTKSDSSSSREGSNPPNRNTKPSKQQSKSSKQAKGGKVARKTTEVKSRCKNSLLAYLKEKNEHDSSNVDSDVPSSTEPGACNSSAAGDSESKSRVGAKAAGPGAFPSFPSKGIRRRSSSGTGKSKMLKKPKYSHGWSWEGEPYQGKIWLRNDEVLITRTCYTAMQHKEGDLVRVRDCVLLRSGPRKADLPFVAKVAALWEDPDT</sequence>
<proteinExistence type="predicted"/>
<feature type="compositionally biased region" description="Low complexity" evidence="1">
    <location>
        <begin position="368"/>
        <end position="390"/>
    </location>
</feature>
<feature type="compositionally biased region" description="Polar residues" evidence="1">
    <location>
        <begin position="31"/>
        <end position="45"/>
    </location>
</feature>
<organism evidence="2">
    <name type="scientific">Hyalella azteca</name>
    <name type="common">Amphipod</name>
    <dbReference type="NCBI Taxonomy" id="294128"/>
    <lineage>
        <taxon>Eukaryota</taxon>
        <taxon>Metazoa</taxon>
        <taxon>Ecdysozoa</taxon>
        <taxon>Arthropoda</taxon>
        <taxon>Crustacea</taxon>
        <taxon>Multicrustacea</taxon>
        <taxon>Malacostraca</taxon>
        <taxon>Eumalacostraca</taxon>
        <taxon>Peracarida</taxon>
        <taxon>Amphipoda</taxon>
        <taxon>Senticaudata</taxon>
        <taxon>Talitrida</taxon>
        <taxon>Talitroidea</taxon>
        <taxon>Hyalellidae</taxon>
        <taxon>Hyalella</taxon>
    </lineage>
</organism>
<reference evidence="2" key="2">
    <citation type="journal article" date="2018" name="Environ. Sci. Technol.">
        <title>The Toxicogenome of Hyalella azteca: A Model for Sediment Ecotoxicology and Evolutionary Toxicology.</title>
        <authorList>
            <person name="Poynton H.C."/>
            <person name="Hasenbein S."/>
            <person name="Benoit J.B."/>
            <person name="Sepulveda M.S."/>
            <person name="Poelchau M.F."/>
            <person name="Hughes D.S.T."/>
            <person name="Murali S.C."/>
            <person name="Chen S."/>
            <person name="Glastad K.M."/>
            <person name="Goodisman M.A.D."/>
            <person name="Werren J.H."/>
            <person name="Vineis J.H."/>
            <person name="Bowen J.L."/>
            <person name="Friedrich M."/>
            <person name="Jones J."/>
            <person name="Robertson H.M."/>
            <person name="Feyereisen R."/>
            <person name="Mechler-Hickson A."/>
            <person name="Mathers N."/>
            <person name="Lee C.E."/>
            <person name="Colbourne J.K."/>
            <person name="Biales A."/>
            <person name="Johnston J.S."/>
            <person name="Wellborn G.A."/>
            <person name="Rosendale A.J."/>
            <person name="Cridge A.G."/>
            <person name="Munoz-Torres M.C."/>
            <person name="Bain P.A."/>
            <person name="Manny A.R."/>
            <person name="Major K.M."/>
            <person name="Lambert F.N."/>
            <person name="Vulpe C.D."/>
            <person name="Tuck P."/>
            <person name="Blalock B.J."/>
            <person name="Lin Y.Y."/>
            <person name="Smith M.E."/>
            <person name="Ochoa-Acuna H."/>
            <person name="Chen M.M."/>
            <person name="Childers C.P."/>
            <person name="Qu J."/>
            <person name="Dugan S."/>
            <person name="Lee S.L."/>
            <person name="Chao H."/>
            <person name="Dinh H."/>
            <person name="Han Y."/>
            <person name="Doddapaneni H."/>
            <person name="Worley K.C."/>
            <person name="Muzny D.M."/>
            <person name="Gibbs R.A."/>
            <person name="Richards S."/>
        </authorList>
    </citation>
    <scope>NUCLEOTIDE SEQUENCE</scope>
    <source>
        <strain evidence="2">HAZT.00-mixed</strain>
        <tissue evidence="2">Whole organism</tissue>
    </source>
</reference>
<dbReference type="Proteomes" id="UP000711488">
    <property type="component" value="Unassembled WGS sequence"/>
</dbReference>
<feature type="region of interest" description="Disordered" evidence="1">
    <location>
        <begin position="1"/>
        <end position="201"/>
    </location>
</feature>
<dbReference type="AlphaFoldDB" id="A0A6A0HBG6"/>
<evidence type="ECO:0000313" key="2">
    <source>
        <dbReference type="EMBL" id="KAA0202325.1"/>
    </source>
</evidence>
<dbReference type="GO" id="GO:0031507">
    <property type="term" value="P:heterochromatin formation"/>
    <property type="evidence" value="ECO:0007669"/>
    <property type="project" value="TreeGrafter"/>
</dbReference>
<dbReference type="GO" id="GO:0000976">
    <property type="term" value="F:transcription cis-regulatory region binding"/>
    <property type="evidence" value="ECO:0007669"/>
    <property type="project" value="TreeGrafter"/>
</dbReference>
<dbReference type="InterPro" id="IPR043151">
    <property type="entry name" value="BAH_sf"/>
</dbReference>
<feature type="region of interest" description="Disordered" evidence="1">
    <location>
        <begin position="467"/>
        <end position="517"/>
    </location>
</feature>
<dbReference type="InterPro" id="IPR053032">
    <property type="entry name" value="BAH_domain-containing"/>
</dbReference>
<dbReference type="PANTHER" id="PTHR46576">
    <property type="entry name" value="BROMO ADJACENT HOMOLOGY DOMAIN-CONTAINING 1 PROTEIN"/>
    <property type="match status" value="1"/>
</dbReference>
<feature type="compositionally biased region" description="Polar residues" evidence="1">
    <location>
        <begin position="66"/>
        <end position="77"/>
    </location>
</feature>
<dbReference type="EMBL" id="JQDR03003835">
    <property type="protein sequence ID" value="KAA0202325.1"/>
    <property type="molecule type" value="Genomic_DNA"/>
</dbReference>
<name>A0A6A0HBG6_HYAAZ</name>
<comment type="caution">
    <text evidence="2">The sequence shown here is derived from an EMBL/GenBank/DDBJ whole genome shotgun (WGS) entry which is preliminary data.</text>
</comment>
<feature type="compositionally biased region" description="Low complexity" evidence="1">
    <location>
        <begin position="484"/>
        <end position="495"/>
    </location>
</feature>
<accession>A0A6A0HBG6</accession>
<feature type="compositionally biased region" description="Basic and acidic residues" evidence="1">
    <location>
        <begin position="505"/>
        <end position="515"/>
    </location>
</feature>
<feature type="compositionally biased region" description="Basic and acidic residues" evidence="1">
    <location>
        <begin position="467"/>
        <end position="478"/>
    </location>
</feature>
<feature type="compositionally biased region" description="Low complexity" evidence="1">
    <location>
        <begin position="285"/>
        <end position="302"/>
    </location>
</feature>
<feature type="compositionally biased region" description="Basic and acidic residues" evidence="1">
    <location>
        <begin position="756"/>
        <end position="765"/>
    </location>
</feature>
<dbReference type="GO" id="GO:0005677">
    <property type="term" value="C:chromatin silencing complex"/>
    <property type="evidence" value="ECO:0007669"/>
    <property type="project" value="TreeGrafter"/>
</dbReference>
<gene>
    <name evidence="2" type="ORF">HAZT_HAZT009535</name>
</gene>
<feature type="region of interest" description="Disordered" evidence="1">
    <location>
        <begin position="756"/>
        <end position="829"/>
    </location>
</feature>
<evidence type="ECO:0000256" key="1">
    <source>
        <dbReference type="SAM" id="MobiDB-lite"/>
    </source>
</evidence>
<dbReference type="PANTHER" id="PTHR46576:SF1">
    <property type="entry name" value="BROMO ADJACENT HOMOLOGY DOMAIN-CONTAINING 1 PROTEIN"/>
    <property type="match status" value="1"/>
</dbReference>
<feature type="region of interest" description="Disordered" evidence="1">
    <location>
        <begin position="560"/>
        <end position="580"/>
    </location>
</feature>
<reference evidence="2" key="3">
    <citation type="submission" date="2019-06" db="EMBL/GenBank/DDBJ databases">
        <authorList>
            <person name="Poynton C."/>
            <person name="Hasenbein S."/>
            <person name="Benoit J.B."/>
            <person name="Sepulveda M.S."/>
            <person name="Poelchau M.F."/>
            <person name="Murali S.C."/>
            <person name="Chen S."/>
            <person name="Glastad K.M."/>
            <person name="Werren J.H."/>
            <person name="Vineis J.H."/>
            <person name="Bowen J.L."/>
            <person name="Friedrich M."/>
            <person name="Jones J."/>
            <person name="Robertson H.M."/>
            <person name="Feyereisen R."/>
            <person name="Mechler-Hickson A."/>
            <person name="Mathers N."/>
            <person name="Lee C.E."/>
            <person name="Colbourne J.K."/>
            <person name="Biales A."/>
            <person name="Johnston J.S."/>
            <person name="Wellborn G.A."/>
            <person name="Rosendale A.J."/>
            <person name="Cridge A.G."/>
            <person name="Munoz-Torres M.C."/>
            <person name="Bain P.A."/>
            <person name="Manny A.R."/>
            <person name="Major K.M."/>
            <person name="Lambert F.N."/>
            <person name="Vulpe C.D."/>
            <person name="Tuck P."/>
            <person name="Blalock B.J."/>
            <person name="Lin Y.-Y."/>
            <person name="Smith M.E."/>
            <person name="Ochoa-Acuna H."/>
            <person name="Chen M.-J.M."/>
            <person name="Childers C.P."/>
            <person name="Qu J."/>
            <person name="Dugan S."/>
            <person name="Lee S.L."/>
            <person name="Chao H."/>
            <person name="Dinh H."/>
            <person name="Han Y."/>
            <person name="Doddapaneni H."/>
            <person name="Worley K.C."/>
            <person name="Muzny D.M."/>
            <person name="Gibbs R.A."/>
            <person name="Richards S."/>
        </authorList>
    </citation>
    <scope>NUCLEOTIDE SEQUENCE</scope>
    <source>
        <strain evidence="2">HAZT.00-mixed</strain>
        <tissue evidence="2">Whole organism</tissue>
    </source>
</reference>
<feature type="region of interest" description="Disordered" evidence="1">
    <location>
        <begin position="681"/>
        <end position="744"/>
    </location>
</feature>